<dbReference type="EMBL" id="JAUKUA010000005">
    <property type="protein sequence ID" value="KAK0710584.1"/>
    <property type="molecule type" value="Genomic_DNA"/>
</dbReference>
<accession>A0AA40DNW4</accession>
<gene>
    <name evidence="1" type="ORF">B0H67DRAFT_583024</name>
</gene>
<name>A0AA40DNW4_9PEZI</name>
<keyword evidence="2" id="KW-1185">Reference proteome</keyword>
<organism evidence="1 2">
    <name type="scientific">Lasiosphaeris hirsuta</name>
    <dbReference type="NCBI Taxonomy" id="260670"/>
    <lineage>
        <taxon>Eukaryota</taxon>
        <taxon>Fungi</taxon>
        <taxon>Dikarya</taxon>
        <taxon>Ascomycota</taxon>
        <taxon>Pezizomycotina</taxon>
        <taxon>Sordariomycetes</taxon>
        <taxon>Sordariomycetidae</taxon>
        <taxon>Sordariales</taxon>
        <taxon>Lasiosphaeriaceae</taxon>
        <taxon>Lasiosphaeris</taxon>
    </lineage>
</organism>
<reference evidence="1" key="1">
    <citation type="submission" date="2023-06" db="EMBL/GenBank/DDBJ databases">
        <title>Genome-scale phylogeny and comparative genomics of the fungal order Sordariales.</title>
        <authorList>
            <consortium name="Lawrence Berkeley National Laboratory"/>
            <person name="Hensen N."/>
            <person name="Bonometti L."/>
            <person name="Westerberg I."/>
            <person name="Brannstrom I.O."/>
            <person name="Guillou S."/>
            <person name="Cros-Aarteil S."/>
            <person name="Calhoun S."/>
            <person name="Haridas S."/>
            <person name="Kuo A."/>
            <person name="Mondo S."/>
            <person name="Pangilinan J."/>
            <person name="Riley R."/>
            <person name="Labutti K."/>
            <person name="Andreopoulos B."/>
            <person name="Lipzen A."/>
            <person name="Chen C."/>
            <person name="Yanf M."/>
            <person name="Daum C."/>
            <person name="Ng V."/>
            <person name="Clum A."/>
            <person name="Steindorff A."/>
            <person name="Ohm R."/>
            <person name="Martin F."/>
            <person name="Silar P."/>
            <person name="Natvig D."/>
            <person name="Lalanne C."/>
            <person name="Gautier V."/>
            <person name="Ament-Velasquez S.L."/>
            <person name="Kruys A."/>
            <person name="Hutchinson M.I."/>
            <person name="Powell A.J."/>
            <person name="Barry K."/>
            <person name="Miller A.N."/>
            <person name="Grigoriev I.V."/>
            <person name="Debuchy R."/>
            <person name="Gladieux P."/>
            <person name="Thoren M.H."/>
            <person name="Johannesson H."/>
        </authorList>
    </citation>
    <scope>NUCLEOTIDE SEQUENCE</scope>
    <source>
        <strain evidence="1">SMH4607-1</strain>
    </source>
</reference>
<dbReference type="Proteomes" id="UP001172102">
    <property type="component" value="Unassembled WGS sequence"/>
</dbReference>
<protein>
    <submittedName>
        <fullName evidence="1">Uncharacterized protein</fullName>
    </submittedName>
</protein>
<evidence type="ECO:0000313" key="2">
    <source>
        <dbReference type="Proteomes" id="UP001172102"/>
    </source>
</evidence>
<dbReference type="AlphaFoldDB" id="A0AA40DNW4"/>
<sequence>MAHRFVLIHCSMQKVTDLDGNVIGGLQIGSFQRAYDALTREMKSQGGCEAVFELLGPAYLRARNSPMAEHAEENILDAAGPGIGPAGTKRILINSALINIEPCHDNRYPGHNCQSFFRSAGRLYKNLNCGFVPGQADTPIFYTEAQPPAGSTSTMSRTLMRMSAPDAKFYLANLGTAMWGAPLQNLTTKTWSVAGQRYMFANEIAVFLNKFAIKFSTWDSTDGGFDAAFIANVQSNTKLQ</sequence>
<proteinExistence type="predicted"/>
<comment type="caution">
    <text evidence="1">The sequence shown here is derived from an EMBL/GenBank/DDBJ whole genome shotgun (WGS) entry which is preliminary data.</text>
</comment>
<evidence type="ECO:0000313" key="1">
    <source>
        <dbReference type="EMBL" id="KAK0710584.1"/>
    </source>
</evidence>